<feature type="repeat" description="ANK" evidence="9">
    <location>
        <begin position="1829"/>
        <end position="1861"/>
    </location>
</feature>
<dbReference type="SMART" id="SM00298">
    <property type="entry name" value="CHROMO"/>
    <property type="match status" value="1"/>
</dbReference>
<organism evidence="16 17">
    <name type="scientific">Mortierella isabellina</name>
    <name type="common">Filamentous fungus</name>
    <name type="synonym">Umbelopsis isabellina</name>
    <dbReference type="NCBI Taxonomy" id="91625"/>
    <lineage>
        <taxon>Eukaryota</taxon>
        <taxon>Fungi</taxon>
        <taxon>Fungi incertae sedis</taxon>
        <taxon>Mucoromycota</taxon>
        <taxon>Mucoromycotina</taxon>
        <taxon>Umbelopsidomycetes</taxon>
        <taxon>Umbelopsidales</taxon>
        <taxon>Umbelopsidaceae</taxon>
        <taxon>Umbelopsis</taxon>
    </lineage>
</organism>
<feature type="region of interest" description="Disordered" evidence="11">
    <location>
        <begin position="121"/>
        <end position="140"/>
    </location>
</feature>
<evidence type="ECO:0000256" key="10">
    <source>
        <dbReference type="RuleBase" id="RU362114"/>
    </source>
</evidence>
<dbReference type="EC" id="2.4.2.-" evidence="10"/>
<dbReference type="InterPro" id="IPR012317">
    <property type="entry name" value="Poly(ADP-ribose)pol_cat_dom"/>
</dbReference>
<dbReference type="InterPro" id="IPR036770">
    <property type="entry name" value="Ankyrin_rpt-contain_sf"/>
</dbReference>
<dbReference type="InterPro" id="IPR000953">
    <property type="entry name" value="Chromo/chromo_shadow_dom"/>
</dbReference>
<dbReference type="OrthoDB" id="2017365at2759"/>
<evidence type="ECO:0000256" key="4">
    <source>
        <dbReference type="ARBA" id="ARBA00022695"/>
    </source>
</evidence>
<evidence type="ECO:0000256" key="2">
    <source>
        <dbReference type="ARBA" id="ARBA00022676"/>
    </source>
</evidence>
<dbReference type="PANTHER" id="PTHR24198">
    <property type="entry name" value="ANKYRIN REPEAT AND PROTEIN KINASE DOMAIN-CONTAINING PROTEIN"/>
    <property type="match status" value="1"/>
</dbReference>
<dbReference type="GO" id="GO:0016779">
    <property type="term" value="F:nucleotidyltransferase activity"/>
    <property type="evidence" value="ECO:0007669"/>
    <property type="project" value="UniProtKB-KW"/>
</dbReference>
<dbReference type="SUPFAM" id="SSF142921">
    <property type="entry name" value="WGR domain-like"/>
    <property type="match status" value="1"/>
</dbReference>
<dbReference type="InterPro" id="IPR002110">
    <property type="entry name" value="Ankyrin_rpt"/>
</dbReference>
<feature type="domain" description="PARP catalytic" evidence="13">
    <location>
        <begin position="2499"/>
        <end position="2748"/>
    </location>
</feature>
<dbReference type="PROSITE" id="PS51060">
    <property type="entry name" value="PARP_ALPHA_HD"/>
    <property type="match status" value="1"/>
</dbReference>
<dbReference type="SMART" id="SM00248">
    <property type="entry name" value="ANK"/>
    <property type="match status" value="28"/>
</dbReference>
<gene>
    <name evidence="16" type="ORF">INT43_002711</name>
</gene>
<dbReference type="InterPro" id="IPR036930">
    <property type="entry name" value="WGR_dom_sf"/>
</dbReference>
<keyword evidence="8" id="KW-0539">Nucleus</keyword>
<dbReference type="SUPFAM" id="SSF56399">
    <property type="entry name" value="ADP-ribosylation"/>
    <property type="match status" value="1"/>
</dbReference>
<keyword evidence="3 10" id="KW-0808">Transferase</keyword>
<feature type="region of interest" description="Disordered" evidence="11">
    <location>
        <begin position="151"/>
        <end position="201"/>
    </location>
</feature>
<dbReference type="Proteomes" id="UP000654370">
    <property type="component" value="Unassembled WGS sequence"/>
</dbReference>
<feature type="region of interest" description="Disordered" evidence="11">
    <location>
        <begin position="1"/>
        <end position="31"/>
    </location>
</feature>
<dbReference type="Pfam" id="PF12796">
    <property type="entry name" value="Ank_2"/>
    <property type="match status" value="7"/>
</dbReference>
<feature type="repeat" description="ANK" evidence="9">
    <location>
        <begin position="1588"/>
        <end position="1620"/>
    </location>
</feature>
<dbReference type="PANTHER" id="PTHR24198:SF165">
    <property type="entry name" value="ANKYRIN REPEAT-CONTAINING PROTEIN-RELATED"/>
    <property type="match status" value="1"/>
</dbReference>
<feature type="repeat" description="ANK" evidence="9">
    <location>
        <begin position="608"/>
        <end position="632"/>
    </location>
</feature>
<evidence type="ECO:0000256" key="6">
    <source>
        <dbReference type="ARBA" id="ARBA00023027"/>
    </source>
</evidence>
<dbReference type="SUPFAM" id="SSF54160">
    <property type="entry name" value="Chromo domain-like"/>
    <property type="match status" value="1"/>
</dbReference>
<feature type="repeat" description="ANK" evidence="9">
    <location>
        <begin position="1796"/>
        <end position="1828"/>
    </location>
</feature>
<feature type="domain" description="Chromo" evidence="12">
    <location>
        <begin position="69"/>
        <end position="119"/>
    </location>
</feature>
<evidence type="ECO:0000259" key="13">
    <source>
        <dbReference type="PROSITE" id="PS51059"/>
    </source>
</evidence>
<comment type="subcellular location">
    <subcellularLocation>
        <location evidence="1">Nucleus</location>
    </subcellularLocation>
</comment>
<feature type="compositionally biased region" description="Polar residues" evidence="11">
    <location>
        <begin position="1"/>
        <end position="15"/>
    </location>
</feature>
<dbReference type="Pfam" id="PF00644">
    <property type="entry name" value="PARP"/>
    <property type="match status" value="1"/>
</dbReference>
<evidence type="ECO:0000313" key="16">
    <source>
        <dbReference type="EMBL" id="KAG2186273.1"/>
    </source>
</evidence>
<feature type="repeat" description="ANK" evidence="9">
    <location>
        <begin position="1414"/>
        <end position="1452"/>
    </location>
</feature>
<dbReference type="PROSITE" id="PS50088">
    <property type="entry name" value="ANK_REPEAT"/>
    <property type="match status" value="13"/>
</dbReference>
<name>A0A8H7Q5J0_MORIS</name>
<keyword evidence="2 10" id="KW-0328">Glycosyltransferase</keyword>
<evidence type="ECO:0000256" key="5">
    <source>
        <dbReference type="ARBA" id="ARBA00022737"/>
    </source>
</evidence>
<dbReference type="PRINTS" id="PR01415">
    <property type="entry name" value="ANKYRIN"/>
</dbReference>
<dbReference type="PROSITE" id="PS51059">
    <property type="entry name" value="PARP_CATALYTIC"/>
    <property type="match status" value="1"/>
</dbReference>
<evidence type="ECO:0000256" key="7">
    <source>
        <dbReference type="ARBA" id="ARBA00023043"/>
    </source>
</evidence>
<feature type="repeat" description="ANK" evidence="9">
    <location>
        <begin position="1946"/>
        <end position="1978"/>
    </location>
</feature>
<dbReference type="CDD" id="cd00024">
    <property type="entry name" value="CD_CSD"/>
    <property type="match status" value="1"/>
</dbReference>
<protein>
    <recommendedName>
        <fullName evidence="10">Poly [ADP-ribose] polymerase</fullName>
        <shortName evidence="10">PARP</shortName>
        <ecNumber evidence="10">2.4.2.-</ecNumber>
    </recommendedName>
</protein>
<dbReference type="EMBL" id="JAEPQZ010000001">
    <property type="protein sequence ID" value="KAG2186273.1"/>
    <property type="molecule type" value="Genomic_DNA"/>
</dbReference>
<dbReference type="Gene3D" id="2.40.50.40">
    <property type="match status" value="1"/>
</dbReference>
<dbReference type="GO" id="GO:0003950">
    <property type="term" value="F:NAD+ poly-ADP-ribosyltransferase activity"/>
    <property type="evidence" value="ECO:0007669"/>
    <property type="project" value="UniProtKB-UniRule"/>
</dbReference>
<keyword evidence="4" id="KW-0548">Nucleotidyltransferase</keyword>
<dbReference type="InterPro" id="IPR016197">
    <property type="entry name" value="Chromo-like_dom_sf"/>
</dbReference>
<dbReference type="InterPro" id="IPR036616">
    <property type="entry name" value="Poly(ADP-ribose)pol_reg_dom_sf"/>
</dbReference>
<evidence type="ECO:0000313" key="17">
    <source>
        <dbReference type="Proteomes" id="UP000654370"/>
    </source>
</evidence>
<evidence type="ECO:0000256" key="3">
    <source>
        <dbReference type="ARBA" id="ARBA00022679"/>
    </source>
</evidence>
<feature type="domain" description="WGR" evidence="15">
    <location>
        <begin position="2232"/>
        <end position="2332"/>
    </location>
</feature>
<dbReference type="PROSITE" id="PS50297">
    <property type="entry name" value="ANK_REP_REGION"/>
    <property type="match status" value="11"/>
</dbReference>
<feature type="compositionally biased region" description="Basic and acidic residues" evidence="11">
    <location>
        <begin position="16"/>
        <end position="31"/>
    </location>
</feature>
<feature type="repeat" description="ANK" evidence="9">
    <location>
        <begin position="642"/>
        <end position="674"/>
    </location>
</feature>
<dbReference type="GO" id="GO:0005634">
    <property type="term" value="C:nucleus"/>
    <property type="evidence" value="ECO:0007669"/>
    <property type="project" value="UniProtKB-SubCell"/>
</dbReference>
<keyword evidence="7 9" id="KW-0040">ANK repeat</keyword>
<comment type="caution">
    <text evidence="16">The sequence shown here is derived from an EMBL/GenBank/DDBJ whole genome shotgun (WGS) entry which is preliminary data.</text>
</comment>
<dbReference type="SUPFAM" id="SSF47587">
    <property type="entry name" value="Domain of poly(ADP-ribose) polymerase"/>
    <property type="match status" value="1"/>
</dbReference>
<proteinExistence type="predicted"/>
<keyword evidence="6 10" id="KW-0520">NAD</keyword>
<evidence type="ECO:0000259" key="12">
    <source>
        <dbReference type="PROSITE" id="PS50013"/>
    </source>
</evidence>
<evidence type="ECO:0000256" key="1">
    <source>
        <dbReference type="ARBA" id="ARBA00004123"/>
    </source>
</evidence>
<feature type="repeat" description="ANK" evidence="9">
    <location>
        <begin position="1381"/>
        <end position="1413"/>
    </location>
</feature>
<feature type="repeat" description="ANK" evidence="9">
    <location>
        <begin position="675"/>
        <end position="697"/>
    </location>
</feature>
<dbReference type="SUPFAM" id="SSF48403">
    <property type="entry name" value="Ankyrin repeat"/>
    <property type="match status" value="6"/>
</dbReference>
<feature type="repeat" description="ANK" evidence="9">
    <location>
        <begin position="863"/>
        <end position="895"/>
    </location>
</feature>
<reference evidence="16" key="1">
    <citation type="submission" date="2020-12" db="EMBL/GenBank/DDBJ databases">
        <title>Metabolic potential, ecology and presence of endohyphal bacteria is reflected in genomic diversity of Mucoromycotina.</title>
        <authorList>
            <person name="Muszewska A."/>
            <person name="Okrasinska A."/>
            <person name="Steczkiewicz K."/>
            <person name="Drgas O."/>
            <person name="Orlowska M."/>
            <person name="Perlinska-Lenart U."/>
            <person name="Aleksandrzak-Piekarczyk T."/>
            <person name="Szatraj K."/>
            <person name="Zielenkiewicz U."/>
            <person name="Pilsyk S."/>
            <person name="Malc E."/>
            <person name="Mieczkowski P."/>
            <person name="Kruszewska J.S."/>
            <person name="Biernat P."/>
            <person name="Pawlowska J."/>
        </authorList>
    </citation>
    <scope>NUCLEOTIDE SEQUENCE</scope>
    <source>
        <strain evidence="16">WA0000067209</strain>
    </source>
</reference>
<feature type="repeat" description="ANK" evidence="9">
    <location>
        <begin position="574"/>
        <end position="606"/>
    </location>
</feature>
<dbReference type="Pfam" id="PF00023">
    <property type="entry name" value="Ank"/>
    <property type="match status" value="1"/>
</dbReference>
<evidence type="ECO:0000256" key="9">
    <source>
        <dbReference type="PROSITE-ProRule" id="PRU00023"/>
    </source>
</evidence>
<dbReference type="Gene3D" id="1.20.142.10">
    <property type="entry name" value="Poly(ADP-ribose) polymerase, regulatory domain"/>
    <property type="match status" value="1"/>
</dbReference>
<evidence type="ECO:0000259" key="14">
    <source>
        <dbReference type="PROSITE" id="PS51060"/>
    </source>
</evidence>
<dbReference type="PROSITE" id="PS50013">
    <property type="entry name" value="CHROMO_2"/>
    <property type="match status" value="1"/>
</dbReference>
<evidence type="ECO:0000256" key="11">
    <source>
        <dbReference type="SAM" id="MobiDB-lite"/>
    </source>
</evidence>
<dbReference type="CDD" id="cd01437">
    <property type="entry name" value="parp_like"/>
    <property type="match status" value="1"/>
</dbReference>
<feature type="repeat" description="ANK" evidence="9">
    <location>
        <begin position="2015"/>
        <end position="2047"/>
    </location>
</feature>
<feature type="compositionally biased region" description="Basic residues" evidence="11">
    <location>
        <begin position="163"/>
        <end position="173"/>
    </location>
</feature>
<dbReference type="InterPro" id="IPR004102">
    <property type="entry name" value="Poly(ADP-ribose)pol_reg_dom"/>
</dbReference>
<dbReference type="Gene3D" id="1.25.40.20">
    <property type="entry name" value="Ankyrin repeat-containing domain"/>
    <property type="match status" value="9"/>
</dbReference>
<dbReference type="Pfam" id="PF05406">
    <property type="entry name" value="WGR"/>
    <property type="match status" value="1"/>
</dbReference>
<feature type="repeat" description="ANK" evidence="9">
    <location>
        <begin position="1316"/>
        <end position="1348"/>
    </location>
</feature>
<feature type="domain" description="PARP alpha-helical" evidence="14">
    <location>
        <begin position="2353"/>
        <end position="2489"/>
    </location>
</feature>
<keyword evidence="5" id="KW-0677">Repeat</keyword>
<dbReference type="Pfam" id="PF02877">
    <property type="entry name" value="PARP_reg"/>
    <property type="match status" value="1"/>
</dbReference>
<keyword evidence="17" id="KW-1185">Reference proteome</keyword>
<sequence>MVSRTTQKTRQLQKSNKAEAHRALSKEKTSTDRKILKKVAKKAVNNVIKNAAKQRQYLIKDEEDMAAPYRIERILDSKQDMNGLMFLVQFTGDGQTSTSWIRERELGSRDLLLQYHQEHPNLEPVGASENLDSNSKSRASKTRAKLLLQHDALFHDDEQPRTTPKRASIKSAKRTADGFGEGAERPGKGSKKKSVKAVKAEQLKEERDNRIKFFEATLPHFSFSISKPHIKNLECCSRCSAREYSRAIANNDKKLLSELCKDEKLVPNWTLDENPNTPFQSPFVDAVLSGKTEFVELMLEADKNPRGPPVKNAESFNTGFVSKTAFGSYARPVKESRGNRRGNQAFYSQADKPPLEVQQARSYTLAHSKNRALLAVMQNPSISATMIDYLYLKCNEANSCLMAWGTYEAIAAGNRAVACNIVSTVGETAGFNNVHMAVLKLNGDQLLPAYRKNQILKKALDVHNLTPLACAAIHPKSTYLAELFEQLDAVGQGFTDSYGRTVAHFAAASETSDCLQYLMSKGFNCMQLDKAQSSPLTLAAKYGRVHNVELLLEMLKSNTNDESAKIADTTMLNQKWTPLHYAAYYGRPEICSTLIKYGASVESQDSRTKSTPLHFAATQGNTECIRVLIEDGKVDVDIVDKYGSTALHMACKNGQYDSVVTLLSFGADANAEDTSGNCPLHHAAAYGWLSIVKLLVEATDCQANPSNLWKTTPCGIANRKGHSKVVRFFLETKAKKFDINFKDNNGRTMLHHCLEENISSEYEANQLTQKVIHLLKCGANPNLQDIEGSTPLHVLAKDSQFVQERPLGYPTHVHKAFVEFGSNGNIEGYPKLDYDDKNGALVQEKIINILIEAGADPEMEDAGGETPIAVAMAEGNNHIVQYLLQHGASPLTTTAAGDNIFHYLLSSFKKTDMTVWKDHDGVIKERIEMRYWQIWGLVTKHASKSSDLKSLVNAINNKGYTPILWGLHVAINTQKEHVKKIINISSFVPRLLSWNQQSAPVQNSDIRYHFERWAHFAAQFIQRFKPNMNTVRELEKDFLVKNPKAKVSDYPKGTGMGLLHLAAGVNKPILIELFLKHGCDANHKAGALDDYKTPIMISAVLKSSNFFVITNKTTEELEKLKSSYNIVYPELQKDWLLSCKLLLEYGAQPFEFQAESKSAAMIASRQRSQDVLLQMIAQAYNKKMQHGINNANKENESILTVALDAFGKELKTKHENSENYNKALSSLLQLGANVNQVDKKSSSVLMRAVHYGIKSVVETLLLCAIQSVDFSICNDESENALIFACRQPDPQLALLLLSYMPNNSSRKIIVSQMDNSGNTPLSLSSKMGCPALVEMLLSYGADPNNHSSCEMPLINAVKALCTTSIRHLISCNANIDVKDENGDAALHHAVRTEKVDIVKLLLEAGADVNAVNTFQQSPLHLAIHHSKKQINTSLRIEKALLEHGAHINAVDILGRTALHTVFVDLSFVPDMHYTRPIKERVISSQEIEAKKRKVDSIIAEFASKYGTKSTALWLSEGRELKVNNKIKLKKLDSGESTLTLASIEELRQYGKATWEDQESQSMGKSDRIDIFGFLLQQPALELNIRDSLGRTAMHYAASVGAFTCTSQLLDKGAEVNMQDNDQNIPVNVALKYNHVDYAVMISQRGANLRSDIYLADGTSKSIFEYSLSKDYINLGYFVVEKDASPQKYVYDALKTGKFHIASLLLNSASESTLKGLNDNKQTFFHLITAFKPFDHEIYEEYGNEFFDLLIRFGTAFDTLDSCGRSPLHWACKFNHASLARRLLSLKSIPLNIKDKEGKSELWYAVHAQNSEIIKLLIDHGATINSDSHEVPSAILVATMKRNLHLVKLLIENGASLQADDGQNRPNAVMQAVVDQNIDILEVLLKAGALPSMPSIFNEKIDGKERSTLIEPLLVACTKFSDRIFELLVEHNAYVNVLAPANFEPLYGQSPLMYSLSLNNFNRIKILFNHGADVNQVNMSLRRTIFYSFLLDKIDKHWLEPMWNQQPKVNIIDDITGQTLLEFAIRQNDQKLLERLLEHGGDVNVLSCRSSETAAQIYFDCVPALFHAVLNNNTMAVELILSHPMCKNKIDWKFRDEFGRNVISRCVQCFSSYSYQNEVLLRYLINASGHMAKALLDEKDKDGKRAIDYASNQTDMNLYNVLIECGSAHSMVSDDDVMDVDTEIEFQTMPVEEDSTQAREILLKKAEEEKLKKGEEVKEIKVEIDPNSELQDVGSIVSENGEPLDIMLHRTDVSASQYGLNMFYKMSLIYNKLLDMDILWTRWGAIGQTGAFQKTPIPGRAAAVAEFKKLFKSKSGNLWDNRKTDFTSKPGRFNMVKVSSYKDIPTLTELDLTKPTVPSQLSSSIQDFLKLCVNFKHLESAKHDVQMGLPLGQLSDEKLGEADRILSQVDQILYELEVLNTSIGGMHDVQRMKELYHKLALLSNDYYLLIPKSTDSTYGIRPLSTRDILRQEQGRLSNLKYFNYTANVLMAAQHRNDEMHPLDYVHKSLECNIQELSPKSGHEELYNAISKYMQETGAGPSGEHYDLLHLFSVDRKGEAASYEPFATNENRMLLWHGSKISNFIGILKQGLRIKPGQAYETGSMFGSGLYFADMFSKSSGYCNDYSSVDAQPYSLMLLCEVALGKTYDLVNAKDMDRNEEDHLSTKGLGQQGPDPKMFIKDQRGVKIPQGPVIPFEDTINNHVGSIGRTNYVGRYNTNLMHNEYIVYDPAQVRIKYLLVVQNNRYCPVCAGEQISNSMKRLQNYSFKADMYKHNMSICNEYESAVIEMQMYHQNTDTEEIYQESMKGDLSFLENSQYGASKITTAMELNNTSYVCNSCAQGIKDRILVKWFKESQVGIPSAITEREDCKWGFECTTQKHKLEHAKAYNHLCAKRSEK</sequence>
<dbReference type="CDD" id="cd07997">
    <property type="entry name" value="WGR_PARP"/>
    <property type="match status" value="1"/>
</dbReference>
<dbReference type="PROSITE" id="PS51977">
    <property type="entry name" value="WGR"/>
    <property type="match status" value="1"/>
</dbReference>
<evidence type="ECO:0000259" key="15">
    <source>
        <dbReference type="PROSITE" id="PS51977"/>
    </source>
</evidence>
<dbReference type="SMART" id="SM00773">
    <property type="entry name" value="WGR"/>
    <property type="match status" value="1"/>
</dbReference>
<evidence type="ECO:0000256" key="8">
    <source>
        <dbReference type="ARBA" id="ARBA00023242"/>
    </source>
</evidence>
<accession>A0A8H7Q5J0</accession>
<dbReference type="Gene3D" id="3.90.228.10">
    <property type="match status" value="1"/>
</dbReference>
<dbReference type="InterPro" id="IPR008893">
    <property type="entry name" value="WGR_domain"/>
</dbReference>